<dbReference type="EMBL" id="KZ308604">
    <property type="protein sequence ID" value="KAG8232227.1"/>
    <property type="molecule type" value="Genomic_DNA"/>
</dbReference>
<dbReference type="AlphaFoldDB" id="A0A8K0KD51"/>
<gene>
    <name evidence="2" type="ORF">J437_LFUL011973</name>
</gene>
<reference evidence="2" key="1">
    <citation type="submission" date="2013-04" db="EMBL/GenBank/DDBJ databases">
        <authorList>
            <person name="Qu J."/>
            <person name="Murali S.C."/>
            <person name="Bandaranaike D."/>
            <person name="Bellair M."/>
            <person name="Blankenburg K."/>
            <person name="Chao H."/>
            <person name="Dinh H."/>
            <person name="Doddapaneni H."/>
            <person name="Downs B."/>
            <person name="Dugan-Rocha S."/>
            <person name="Elkadiri S."/>
            <person name="Gnanaolivu R.D."/>
            <person name="Hernandez B."/>
            <person name="Javaid M."/>
            <person name="Jayaseelan J.C."/>
            <person name="Lee S."/>
            <person name="Li M."/>
            <person name="Ming W."/>
            <person name="Munidasa M."/>
            <person name="Muniz J."/>
            <person name="Nguyen L."/>
            <person name="Ongeri F."/>
            <person name="Osuji N."/>
            <person name="Pu L.-L."/>
            <person name="Puazo M."/>
            <person name="Qu C."/>
            <person name="Quiroz J."/>
            <person name="Raj R."/>
            <person name="Weissenberger G."/>
            <person name="Xin Y."/>
            <person name="Zou X."/>
            <person name="Han Y."/>
            <person name="Richards S."/>
            <person name="Worley K."/>
            <person name="Muzny D."/>
            <person name="Gibbs R."/>
        </authorList>
    </citation>
    <scope>NUCLEOTIDE SEQUENCE</scope>
    <source>
        <strain evidence="2">Sampled in the wild</strain>
    </source>
</reference>
<accession>A0A8K0KD51</accession>
<proteinExistence type="predicted"/>
<reference evidence="2" key="2">
    <citation type="submission" date="2017-10" db="EMBL/GenBank/DDBJ databases">
        <title>Ladona fulva Genome sequencing and assembly.</title>
        <authorList>
            <person name="Murali S."/>
            <person name="Richards S."/>
            <person name="Bandaranaike D."/>
            <person name="Bellair M."/>
            <person name="Blankenburg K."/>
            <person name="Chao H."/>
            <person name="Dinh H."/>
            <person name="Doddapaneni H."/>
            <person name="Dugan-Rocha S."/>
            <person name="Elkadiri S."/>
            <person name="Gnanaolivu R."/>
            <person name="Hernandez B."/>
            <person name="Skinner E."/>
            <person name="Javaid M."/>
            <person name="Lee S."/>
            <person name="Li M."/>
            <person name="Ming W."/>
            <person name="Munidasa M."/>
            <person name="Muniz J."/>
            <person name="Nguyen L."/>
            <person name="Hughes D."/>
            <person name="Osuji N."/>
            <person name="Pu L.-L."/>
            <person name="Puazo M."/>
            <person name="Qu C."/>
            <person name="Quiroz J."/>
            <person name="Raj R."/>
            <person name="Weissenberger G."/>
            <person name="Xin Y."/>
            <person name="Zou X."/>
            <person name="Han Y."/>
            <person name="Worley K."/>
            <person name="Muzny D."/>
            <person name="Gibbs R."/>
        </authorList>
    </citation>
    <scope>NUCLEOTIDE SEQUENCE</scope>
    <source>
        <strain evidence="2">Sampled in the wild</strain>
    </source>
</reference>
<evidence type="ECO:0000256" key="1">
    <source>
        <dbReference type="SAM" id="MobiDB-lite"/>
    </source>
</evidence>
<evidence type="ECO:0000313" key="2">
    <source>
        <dbReference type="EMBL" id="KAG8232227.1"/>
    </source>
</evidence>
<comment type="caution">
    <text evidence="2">The sequence shown here is derived from an EMBL/GenBank/DDBJ whole genome shotgun (WGS) entry which is preliminary data.</text>
</comment>
<keyword evidence="3" id="KW-1185">Reference proteome</keyword>
<feature type="region of interest" description="Disordered" evidence="1">
    <location>
        <begin position="58"/>
        <end position="83"/>
    </location>
</feature>
<organism evidence="2 3">
    <name type="scientific">Ladona fulva</name>
    <name type="common">Scarce chaser dragonfly</name>
    <name type="synonym">Libellula fulva</name>
    <dbReference type="NCBI Taxonomy" id="123851"/>
    <lineage>
        <taxon>Eukaryota</taxon>
        <taxon>Metazoa</taxon>
        <taxon>Ecdysozoa</taxon>
        <taxon>Arthropoda</taxon>
        <taxon>Hexapoda</taxon>
        <taxon>Insecta</taxon>
        <taxon>Pterygota</taxon>
        <taxon>Palaeoptera</taxon>
        <taxon>Odonata</taxon>
        <taxon>Epiprocta</taxon>
        <taxon>Anisoptera</taxon>
        <taxon>Libelluloidea</taxon>
        <taxon>Libellulidae</taxon>
        <taxon>Ladona</taxon>
    </lineage>
</organism>
<protein>
    <submittedName>
        <fullName evidence="2">Uncharacterized protein</fullName>
    </submittedName>
</protein>
<evidence type="ECO:0000313" key="3">
    <source>
        <dbReference type="Proteomes" id="UP000792457"/>
    </source>
</evidence>
<name>A0A8K0KD51_LADFU</name>
<sequence>MSTYRSYEKLLQYGIQLCKMWRPTPNNRMQERRGGPTYNCHENHPANYRGCVAFTTTKQAHQNRSRPTITPTPQSQFPSLPTTSCSQILTMPKPLQPQQIPQINPNLPPTSDSEDIISWKISIINTR</sequence>
<dbReference type="Proteomes" id="UP000792457">
    <property type="component" value="Unassembled WGS sequence"/>
</dbReference>